<organism evidence="1 2">
    <name type="scientific">Saguinus oedipus</name>
    <name type="common">Cotton-top tamarin</name>
    <name type="synonym">Oedipomidas oedipus</name>
    <dbReference type="NCBI Taxonomy" id="9490"/>
    <lineage>
        <taxon>Eukaryota</taxon>
        <taxon>Metazoa</taxon>
        <taxon>Chordata</taxon>
        <taxon>Craniata</taxon>
        <taxon>Vertebrata</taxon>
        <taxon>Euteleostomi</taxon>
        <taxon>Mammalia</taxon>
        <taxon>Eutheria</taxon>
        <taxon>Euarchontoglires</taxon>
        <taxon>Primates</taxon>
        <taxon>Haplorrhini</taxon>
        <taxon>Platyrrhini</taxon>
        <taxon>Cebidae</taxon>
        <taxon>Callitrichinae</taxon>
        <taxon>Saguinus</taxon>
    </lineage>
</organism>
<reference evidence="1 2" key="1">
    <citation type="submission" date="2023-05" db="EMBL/GenBank/DDBJ databases">
        <title>B98-5 Cell Line De Novo Hybrid Assembly: An Optical Mapping Approach.</title>
        <authorList>
            <person name="Kananen K."/>
            <person name="Auerbach J.A."/>
            <person name="Kautto E."/>
            <person name="Blachly J.S."/>
        </authorList>
    </citation>
    <scope>NUCLEOTIDE SEQUENCE [LARGE SCALE GENOMIC DNA]</scope>
    <source>
        <strain evidence="1">B95-8</strain>
        <tissue evidence="1">Cell line</tissue>
    </source>
</reference>
<gene>
    <name evidence="1" type="ORF">P7K49_025785</name>
</gene>
<accession>A0ABQ9UI77</accession>
<evidence type="ECO:0000313" key="1">
    <source>
        <dbReference type="EMBL" id="KAK2096751.1"/>
    </source>
</evidence>
<evidence type="ECO:0000313" key="2">
    <source>
        <dbReference type="Proteomes" id="UP001266305"/>
    </source>
</evidence>
<dbReference type="Proteomes" id="UP001266305">
    <property type="component" value="Unassembled WGS sequence"/>
</dbReference>
<dbReference type="EMBL" id="JASSZA010000012">
    <property type="protein sequence ID" value="KAK2096751.1"/>
    <property type="molecule type" value="Genomic_DNA"/>
</dbReference>
<name>A0ABQ9UI77_SAGOE</name>
<protein>
    <submittedName>
        <fullName evidence="1">Uncharacterized protein</fullName>
    </submittedName>
</protein>
<proteinExistence type="predicted"/>
<comment type="caution">
    <text evidence="1">The sequence shown here is derived from an EMBL/GenBank/DDBJ whole genome shotgun (WGS) entry which is preliminary data.</text>
</comment>
<keyword evidence="2" id="KW-1185">Reference proteome</keyword>
<sequence length="138" mass="14986">MRSLHLAHQETEVLKEPELGRAPQGAFGTGSRAFREGPGLGLLCLSRHQTGDLSMAGDTGRVDTQEPMQSTVDFQQSQTATCFQSIIAKRWPVGTHWEPRAADKVNGEEQIVRMESPDPGKAAQLLQKLIVPVTPGSP</sequence>